<dbReference type="Pfam" id="PF00665">
    <property type="entry name" value="rve"/>
    <property type="match status" value="1"/>
</dbReference>
<gene>
    <name evidence="3" type="ORF">DN757_18435</name>
</gene>
<proteinExistence type="predicted"/>
<dbReference type="Proteomes" id="UP000249204">
    <property type="component" value="Unassembled WGS sequence"/>
</dbReference>
<accession>A0A2W6P7R0</accession>
<feature type="domain" description="Integrase catalytic" evidence="2">
    <location>
        <begin position="118"/>
        <end position="282"/>
    </location>
</feature>
<dbReference type="InterPro" id="IPR036397">
    <property type="entry name" value="RNaseH_sf"/>
</dbReference>
<dbReference type="NCBIfam" id="NF033516">
    <property type="entry name" value="transpos_IS3"/>
    <property type="match status" value="1"/>
</dbReference>
<dbReference type="Gene3D" id="3.30.420.10">
    <property type="entry name" value="Ribonuclease H-like superfamily/Ribonuclease H"/>
    <property type="match status" value="1"/>
</dbReference>
<name>A0A2W6P7R0_9BACL</name>
<organism evidence="3 4">
    <name type="scientific">Paenibacillus silvae</name>
    <dbReference type="NCBI Taxonomy" id="1325358"/>
    <lineage>
        <taxon>Bacteria</taxon>
        <taxon>Bacillati</taxon>
        <taxon>Bacillota</taxon>
        <taxon>Bacilli</taxon>
        <taxon>Bacillales</taxon>
        <taxon>Paenibacillaceae</taxon>
        <taxon>Paenibacillus</taxon>
    </lineage>
</organism>
<dbReference type="InterPro" id="IPR025948">
    <property type="entry name" value="HTH-like_dom"/>
</dbReference>
<dbReference type="GO" id="GO:0015074">
    <property type="term" value="P:DNA integration"/>
    <property type="evidence" value="ECO:0007669"/>
    <property type="project" value="InterPro"/>
</dbReference>
<dbReference type="PANTHER" id="PTHR46889:SF4">
    <property type="entry name" value="TRANSPOSASE INSO FOR INSERTION SEQUENCE ELEMENT IS911B-RELATED"/>
    <property type="match status" value="1"/>
</dbReference>
<evidence type="ECO:0000259" key="2">
    <source>
        <dbReference type="PROSITE" id="PS50994"/>
    </source>
</evidence>
<reference evidence="3 4" key="1">
    <citation type="submission" date="2018-06" db="EMBL/GenBank/DDBJ databases">
        <title>Isolation of heavy metals resistant Paenibacillus silvae NC2 from Gold-Copper mine in ZiJin, China.</title>
        <authorList>
            <person name="Xu J."/>
            <person name="Mazhar H.S."/>
            <person name="Rensing C."/>
        </authorList>
    </citation>
    <scope>NUCLEOTIDE SEQUENCE [LARGE SCALE GENOMIC DNA]</scope>
    <source>
        <strain evidence="3 4">NC2</strain>
    </source>
</reference>
<dbReference type="InterPro" id="IPR001584">
    <property type="entry name" value="Integrase_cat-core"/>
</dbReference>
<dbReference type="RefSeq" id="WP_111271660.1">
    <property type="nucleotide sequence ID" value="NZ_QKWW01000053.1"/>
</dbReference>
<comment type="caution">
    <text evidence="3">The sequence shown here is derived from an EMBL/GenBank/DDBJ whole genome shotgun (WGS) entry which is preliminary data.</text>
</comment>
<dbReference type="InterPro" id="IPR050900">
    <property type="entry name" value="Transposase_IS3/IS150/IS904"/>
</dbReference>
<evidence type="ECO:0000256" key="1">
    <source>
        <dbReference type="ARBA" id="ARBA00002286"/>
    </source>
</evidence>
<dbReference type="EMBL" id="QKWW01000053">
    <property type="protein sequence ID" value="PZT54196.1"/>
    <property type="molecule type" value="Genomic_DNA"/>
</dbReference>
<dbReference type="GO" id="GO:0003676">
    <property type="term" value="F:nucleic acid binding"/>
    <property type="evidence" value="ECO:0007669"/>
    <property type="project" value="InterPro"/>
</dbReference>
<dbReference type="SUPFAM" id="SSF53098">
    <property type="entry name" value="Ribonuclease H-like"/>
    <property type="match status" value="1"/>
</dbReference>
<dbReference type="PANTHER" id="PTHR46889">
    <property type="entry name" value="TRANSPOSASE INSF FOR INSERTION SEQUENCE IS3B-RELATED"/>
    <property type="match status" value="1"/>
</dbReference>
<dbReference type="Pfam" id="PF13333">
    <property type="entry name" value="rve_2"/>
    <property type="match status" value="1"/>
</dbReference>
<comment type="function">
    <text evidence="1">Involved in the transposition of the insertion sequence.</text>
</comment>
<dbReference type="InterPro" id="IPR048020">
    <property type="entry name" value="Transpos_IS3"/>
</dbReference>
<dbReference type="InterPro" id="IPR012337">
    <property type="entry name" value="RNaseH-like_sf"/>
</dbReference>
<evidence type="ECO:0000313" key="3">
    <source>
        <dbReference type="EMBL" id="PZT54196.1"/>
    </source>
</evidence>
<sequence>MEDHRSEFPLEKMCSTLQVSRSGYYKWRMDRTTRQQNRRSEVMERIRYYFYDHQMRCGSPKITYLLHLEGYRISSRTVSIYMRQMNLRSVYAPKYRVQTTDSKHDHPLAPNTLNQQFKTSKPNTVWATDITYIPCRGGRLYLASVLDLCTREIVGWRLYSHMETSLVLGALQDAYEAKRPAPGLLHHSDRGSQYTSKEYVEQLKTYGMESSMSRRGNCYDNACIESWHSILKKELIYCNPRFKTPEEAYTAIYQYIEFYYNRKRMHGALGYLSPARFAMKFTDKSAA</sequence>
<evidence type="ECO:0000313" key="4">
    <source>
        <dbReference type="Proteomes" id="UP000249204"/>
    </source>
</evidence>
<protein>
    <submittedName>
        <fullName evidence="3">IS3 family transposase</fullName>
    </submittedName>
</protein>
<dbReference type="AlphaFoldDB" id="A0A2W6P7R0"/>
<dbReference type="PROSITE" id="PS50994">
    <property type="entry name" value="INTEGRASE"/>
    <property type="match status" value="1"/>
</dbReference>
<dbReference type="Pfam" id="PF13276">
    <property type="entry name" value="HTH_21"/>
    <property type="match status" value="1"/>
</dbReference>